<name>A0A0F8JV72_METMZ</name>
<dbReference type="Proteomes" id="UP000034001">
    <property type="component" value="Unassembled WGS sequence"/>
</dbReference>
<evidence type="ECO:0008006" key="4">
    <source>
        <dbReference type="Google" id="ProtNLM"/>
    </source>
</evidence>
<feature type="transmembrane region" description="Helical" evidence="1">
    <location>
        <begin position="6"/>
        <end position="25"/>
    </location>
</feature>
<feature type="transmembrane region" description="Helical" evidence="1">
    <location>
        <begin position="125"/>
        <end position="143"/>
    </location>
</feature>
<feature type="transmembrane region" description="Helical" evidence="1">
    <location>
        <begin position="306"/>
        <end position="323"/>
    </location>
</feature>
<dbReference type="AlphaFoldDB" id="A0A0F8JV72"/>
<feature type="transmembrane region" description="Helical" evidence="1">
    <location>
        <begin position="479"/>
        <end position="500"/>
    </location>
</feature>
<reference evidence="2 3" key="1">
    <citation type="journal article" date="2015" name="ISME J.">
        <title>Genomic and phenotypic differentiation among Methanosarcina mazei populations from Columbia River sediment.</title>
        <authorList>
            <person name="Youngblut N.D."/>
            <person name="Wirth J.S."/>
            <person name="Henriksen J.R."/>
            <person name="Smith M."/>
            <person name="Simon H."/>
            <person name="Metcalf W.W."/>
            <person name="Whitaker R.J."/>
        </authorList>
    </citation>
    <scope>NUCLEOTIDE SEQUENCE [LARGE SCALE GENOMIC DNA]</scope>
    <source>
        <strain evidence="2 3">3.H.A.2.1</strain>
    </source>
</reference>
<dbReference type="PATRIC" id="fig|2209.43.peg.882"/>
<evidence type="ECO:0000256" key="1">
    <source>
        <dbReference type="SAM" id="Phobius"/>
    </source>
</evidence>
<protein>
    <recommendedName>
        <fullName evidence="4">Glycosyltransferase RgtA/B/C/D-like domain-containing protein</fullName>
    </recommendedName>
</protein>
<feature type="transmembrane region" description="Helical" evidence="1">
    <location>
        <begin position="448"/>
        <end position="467"/>
    </location>
</feature>
<feature type="transmembrane region" description="Helical" evidence="1">
    <location>
        <begin position="37"/>
        <end position="54"/>
    </location>
</feature>
<evidence type="ECO:0000313" key="3">
    <source>
        <dbReference type="Proteomes" id="UP000034001"/>
    </source>
</evidence>
<organism evidence="2 3">
    <name type="scientific">Methanosarcina mazei</name>
    <name type="common">Methanosarcina frisia</name>
    <dbReference type="NCBI Taxonomy" id="2209"/>
    <lineage>
        <taxon>Archaea</taxon>
        <taxon>Methanobacteriati</taxon>
        <taxon>Methanobacteriota</taxon>
        <taxon>Stenosarchaea group</taxon>
        <taxon>Methanomicrobia</taxon>
        <taxon>Methanosarcinales</taxon>
        <taxon>Methanosarcinaceae</taxon>
        <taxon>Methanosarcina</taxon>
    </lineage>
</organism>
<gene>
    <name evidence="2" type="ORF">DU63_04115</name>
</gene>
<feature type="transmembrane region" description="Helical" evidence="1">
    <location>
        <begin position="358"/>
        <end position="378"/>
    </location>
</feature>
<proteinExistence type="predicted"/>
<dbReference type="RefSeq" id="WP_048048649.1">
    <property type="nucleotide sequence ID" value="NZ_JJPO01000087.1"/>
</dbReference>
<feature type="transmembrane region" description="Helical" evidence="1">
    <location>
        <begin position="281"/>
        <end position="299"/>
    </location>
</feature>
<keyword evidence="1" id="KW-0472">Membrane</keyword>
<feature type="transmembrane region" description="Helical" evidence="1">
    <location>
        <begin position="507"/>
        <end position="526"/>
    </location>
</feature>
<feature type="transmembrane region" description="Helical" evidence="1">
    <location>
        <begin position="233"/>
        <end position="251"/>
    </location>
</feature>
<feature type="transmembrane region" description="Helical" evidence="1">
    <location>
        <begin position="417"/>
        <end position="436"/>
    </location>
</feature>
<sequence length="656" mass="75160">MLFREIAPTIILLTLIISALIAIKIKSSNILTVDGRFAILGAILGLFITFLNLIYSNNYLITIGPLLTTASLLYLRYRTKLLTDDIGLSLNLSNQTLKITQIIYWICISIALISCYQAEPYYRPPIFFISISLAVGFLGLEILSRTYEENSRFYFLFLKILIVSFILRFSAYFISPYPVGSDPWRHAELIKDISIYGTSYLPNLNAYYSNYPLMHIYASTAGVLGNLDTKGSMFIIGVVLTLSTIFTYLIVKKITSNLQLALFSMLLINFSDFHIQWSVQIIAMSFGIAIYAMTIYLLIEQKEKITIIYKIFTVLFIYVIIWTHTVSSFIFLISLISLYVSSFIYKRIYSTGNTSTNLTVNVTLCILSILLLICHWTDPKYPFFERTITVLINSLSMEAEFLGRTEISNVGESWSSIYNIAGFIILIFFGVIGSLHSLSKEHQTKTKVSLICMLVVLFSIFFVFPVMGIRDIMPNRWPAFIYTTFVLFSGIGIFNVTNIFRDRRYKTAFVSVLLILFSFSMITNSVTDTDSPLYGKNLNQRMIWTESEIEMFSIINNSYDNLIVTDLQTRENLFITYLKRDSDHVAEYSLNSNGSLDWEFMGDKMLTWRKVSLDRPVQVYAFRNPDMLLGFSFKQYLDKNCHDICDSGDAEVYLGL</sequence>
<feature type="transmembrane region" description="Helical" evidence="1">
    <location>
        <begin position="155"/>
        <end position="174"/>
    </location>
</feature>
<feature type="transmembrane region" description="Helical" evidence="1">
    <location>
        <begin position="102"/>
        <end position="119"/>
    </location>
</feature>
<dbReference type="EMBL" id="JJPO01000087">
    <property type="protein sequence ID" value="KKG72665.1"/>
    <property type="molecule type" value="Genomic_DNA"/>
</dbReference>
<keyword evidence="1" id="KW-0812">Transmembrane</keyword>
<feature type="transmembrane region" description="Helical" evidence="1">
    <location>
        <begin position="60"/>
        <end position="77"/>
    </location>
</feature>
<evidence type="ECO:0000313" key="2">
    <source>
        <dbReference type="EMBL" id="KKG72665.1"/>
    </source>
</evidence>
<comment type="caution">
    <text evidence="2">The sequence shown here is derived from an EMBL/GenBank/DDBJ whole genome shotgun (WGS) entry which is preliminary data.</text>
</comment>
<feature type="transmembrane region" description="Helical" evidence="1">
    <location>
        <begin position="329"/>
        <end position="346"/>
    </location>
</feature>
<keyword evidence="1" id="KW-1133">Transmembrane helix</keyword>
<accession>A0A0F8JV72</accession>